<dbReference type="SMART" id="SM00052">
    <property type="entry name" value="EAL"/>
    <property type="match status" value="1"/>
</dbReference>
<sequence length="680" mass="76650">MRLTTKFSAFITLLTGLTIFVTLIGCSLSFYNAVQYKYVSRVQATATAIDTHLVTHDIVSLTPRIDELMIASDIVRVDLLQGERSVYSHSRARGYRPAGTSDMYRELVVPLIKHPGMSLRLVYQDPMGNYFHSLITTAPLTLAIGFIVLILFLSVRWLQRQLSGQELLEIRSTRILNGERGANVRGSVYEWPARTSSALDVLLSEIQFAHEQRSRLDTLIRSYAAQDTKTGLGNRLFFDNQLATLLEDQEKVGVHGVVMMIRLPDFNLLRDSLGGNQAEEQMFMLINLLSTFIMRYPGSLLARYHRSDFAVLLPHRTLKEAESIAGQLLKAVDALPANKMLDRDDMVHIGICAWRSGQSTEQVMEHAEAAARNAALQGGNSWAIYDDTLPEKGRGNVRWCTLIEQMLNRGGPRLYQKPAVTREGRVHHRELMCRIYDGKEEVSSAEYMPMVLQFGLSEEYDRLQISRLITLLGYWPDENLAMQLTVESLIRPRFQRWLRDTLMQCEKSQRNRIIIELAEADVCQHISRLQPILRLVNALGVRVAVTQAGLTLVSTSWIKALNVELLKLHPSLVRNIEKRTENQLLVQSLVEACAGTPTQVYATGVRSRGEWQTLTKRGVAGGQGDFFASSQLLDTNVKNIRKDTRFNLPFNLFSRRITRAAPHGGGLVCSPDCCSKYAGE</sequence>
<feature type="domain" description="EAL" evidence="5">
    <location>
        <begin position="396"/>
        <end position="644"/>
    </location>
</feature>
<dbReference type="EMBL" id="DAAWNA010000023">
    <property type="protein sequence ID" value="HAF8570977.1"/>
    <property type="molecule type" value="Genomic_DNA"/>
</dbReference>
<evidence type="ECO:0000256" key="1">
    <source>
        <dbReference type="ARBA" id="ARBA00010927"/>
    </source>
</evidence>
<reference evidence="7" key="1">
    <citation type="journal article" date="2018" name="Genome Biol.">
        <title>SKESA: strategic k-mer extension for scrupulous assemblies.</title>
        <authorList>
            <person name="Souvorov A."/>
            <person name="Agarwala R."/>
            <person name="Lipman D.J."/>
        </authorList>
    </citation>
    <scope>NUCLEOTIDE SEQUENCE</scope>
    <source>
        <strain evidence="10">MA.270K</strain>
        <strain evidence="8">MA.8259/94</strain>
        <strain evidence="9">MA.8260/94</strain>
        <strain evidence="7">MA.8261/94</strain>
    </source>
</reference>
<dbReference type="CDD" id="cd01948">
    <property type="entry name" value="EAL"/>
    <property type="match status" value="1"/>
</dbReference>
<keyword evidence="4" id="KW-1133">Transmembrane helix</keyword>
<evidence type="ECO:0000313" key="9">
    <source>
        <dbReference type="EMBL" id="HAF9659872.1"/>
    </source>
</evidence>
<feature type="transmembrane region" description="Helical" evidence="4">
    <location>
        <begin position="130"/>
        <end position="153"/>
    </location>
</feature>
<dbReference type="AlphaFoldDB" id="A0A754B124"/>
<dbReference type="PROSITE" id="PS51257">
    <property type="entry name" value="PROKAR_LIPOPROTEIN"/>
    <property type="match status" value="1"/>
</dbReference>
<reference evidence="7" key="2">
    <citation type="submission" date="2020-02" db="EMBL/GenBank/DDBJ databases">
        <authorList>
            <consortium name="NCBI Pathogen Detection Project"/>
        </authorList>
    </citation>
    <scope>NUCLEOTIDE SEQUENCE</scope>
    <source>
        <strain evidence="10">MA.270K</strain>
        <strain evidence="8">MA.8259/94</strain>
        <strain evidence="9">MA.8260/94</strain>
        <strain evidence="7">MA.8261/94</strain>
    </source>
</reference>
<organism evidence="7">
    <name type="scientific">Salmonella enterica</name>
    <name type="common">Salmonella choleraesuis</name>
    <dbReference type="NCBI Taxonomy" id="28901"/>
    <lineage>
        <taxon>Bacteria</taxon>
        <taxon>Pseudomonadati</taxon>
        <taxon>Pseudomonadota</taxon>
        <taxon>Gammaproteobacteria</taxon>
        <taxon>Enterobacterales</taxon>
        <taxon>Enterobacteriaceae</taxon>
        <taxon>Salmonella</taxon>
    </lineage>
</organism>
<dbReference type="GO" id="GO:0071111">
    <property type="term" value="F:cyclic-guanylate-specific phosphodiesterase activity"/>
    <property type="evidence" value="ECO:0007669"/>
    <property type="project" value="InterPro"/>
</dbReference>
<dbReference type="InterPro" id="IPR043128">
    <property type="entry name" value="Rev_trsase/Diguanyl_cyclase"/>
</dbReference>
<dbReference type="Gene3D" id="3.30.70.270">
    <property type="match status" value="1"/>
</dbReference>
<evidence type="ECO:0000256" key="4">
    <source>
        <dbReference type="SAM" id="Phobius"/>
    </source>
</evidence>
<evidence type="ECO:0000313" key="7">
    <source>
        <dbReference type="EMBL" id="HAF8570977.1"/>
    </source>
</evidence>
<evidence type="ECO:0000313" key="10">
    <source>
        <dbReference type="EMBL" id="HAG2930415.1"/>
    </source>
</evidence>
<dbReference type="PANTHER" id="PTHR33121">
    <property type="entry name" value="CYCLIC DI-GMP PHOSPHODIESTERASE PDEF"/>
    <property type="match status" value="1"/>
</dbReference>
<dbReference type="PROSITE" id="PS50883">
    <property type="entry name" value="EAL"/>
    <property type="match status" value="1"/>
</dbReference>
<feature type="domain" description="GGDEF" evidence="6">
    <location>
        <begin position="254"/>
        <end position="387"/>
    </location>
</feature>
<dbReference type="EMBL" id="DAAXXA010000023">
    <property type="protein sequence ID" value="HAG2930415.1"/>
    <property type="molecule type" value="Genomic_DNA"/>
</dbReference>
<dbReference type="NCBIfam" id="NF008281">
    <property type="entry name" value="PRK11059.1"/>
    <property type="match status" value="1"/>
</dbReference>
<feature type="transmembrane region" description="Helical" evidence="4">
    <location>
        <begin position="7"/>
        <end position="31"/>
    </location>
</feature>
<comment type="similarity">
    <text evidence="1">Belongs to the YdiV family.</text>
</comment>
<dbReference type="EMBL" id="DAAWWW010000022">
    <property type="protein sequence ID" value="HAF9659872.1"/>
    <property type="molecule type" value="Genomic_DNA"/>
</dbReference>
<evidence type="ECO:0000313" key="8">
    <source>
        <dbReference type="EMBL" id="HAF8627804.1"/>
    </source>
</evidence>
<evidence type="ECO:0000256" key="3">
    <source>
        <dbReference type="ARBA" id="ARBA00018009"/>
    </source>
</evidence>
<dbReference type="PANTHER" id="PTHR33121:SF32">
    <property type="entry name" value="RNASE E SPECIFICITY FACTOR CSRD"/>
    <property type="match status" value="1"/>
</dbReference>
<dbReference type="SUPFAM" id="SSF141868">
    <property type="entry name" value="EAL domain-like"/>
    <property type="match status" value="1"/>
</dbReference>
<dbReference type="EMBL" id="DAAWNO010000025">
    <property type="protein sequence ID" value="HAF8627804.1"/>
    <property type="molecule type" value="Genomic_DNA"/>
</dbReference>
<gene>
    <name evidence="7" type="primary">csrD</name>
    <name evidence="7" type="ORF">G5U71_004314</name>
    <name evidence="8" type="ORF">G5U75_004275</name>
    <name evidence="10" type="ORF">G8O55_004418</name>
    <name evidence="9" type="ORF">G8Q73_004323</name>
</gene>
<accession>A0A754B124</accession>
<keyword evidence="4" id="KW-0472">Membrane</keyword>
<evidence type="ECO:0000259" key="6">
    <source>
        <dbReference type="PROSITE" id="PS50887"/>
    </source>
</evidence>
<proteinExistence type="inferred from homology"/>
<dbReference type="InterPro" id="IPR050706">
    <property type="entry name" value="Cyclic-di-GMP_PDE-like"/>
</dbReference>
<dbReference type="InterPro" id="IPR001633">
    <property type="entry name" value="EAL_dom"/>
</dbReference>
<dbReference type="Gene3D" id="3.20.20.450">
    <property type="entry name" value="EAL domain"/>
    <property type="match status" value="1"/>
</dbReference>
<dbReference type="Pfam" id="PF00990">
    <property type="entry name" value="GGDEF"/>
    <property type="match status" value="1"/>
</dbReference>
<dbReference type="PROSITE" id="PS50887">
    <property type="entry name" value="GGDEF"/>
    <property type="match status" value="1"/>
</dbReference>
<dbReference type="InterPro" id="IPR029787">
    <property type="entry name" value="Nucleotide_cyclase"/>
</dbReference>
<protein>
    <recommendedName>
        <fullName evidence="3">Anti-FlhC(2)FlhD(4) factor YdiV</fullName>
    </recommendedName>
</protein>
<keyword evidence="4" id="KW-0812">Transmembrane</keyword>
<dbReference type="SUPFAM" id="SSF55073">
    <property type="entry name" value="Nucleotide cyclase"/>
    <property type="match status" value="1"/>
</dbReference>
<comment type="caution">
    <text evidence="7">The sequence shown here is derived from an EMBL/GenBank/DDBJ whole genome shotgun (WGS) entry which is preliminary data.</text>
</comment>
<dbReference type="InterPro" id="IPR000160">
    <property type="entry name" value="GGDEF_dom"/>
</dbReference>
<comment type="subunit">
    <text evidence="2">Interacts with FlhD in the FlhC(2)FlhD(4) heterohexamer, inhibiting its ability to activate transcription.</text>
</comment>
<evidence type="ECO:0000259" key="5">
    <source>
        <dbReference type="PROSITE" id="PS50883"/>
    </source>
</evidence>
<evidence type="ECO:0000256" key="2">
    <source>
        <dbReference type="ARBA" id="ARBA00011576"/>
    </source>
</evidence>
<dbReference type="SMART" id="SM00267">
    <property type="entry name" value="GGDEF"/>
    <property type="match status" value="1"/>
</dbReference>
<dbReference type="Pfam" id="PF17157">
    <property type="entry name" value="GAPES4"/>
    <property type="match status" value="1"/>
</dbReference>
<dbReference type="InterPro" id="IPR033423">
    <property type="entry name" value="GAPES4"/>
</dbReference>
<dbReference type="Pfam" id="PF00563">
    <property type="entry name" value="EAL"/>
    <property type="match status" value="1"/>
</dbReference>
<dbReference type="FunFam" id="3.30.70.270:FF:000027">
    <property type="entry name" value="RNase E specificity factor CsrD"/>
    <property type="match status" value="1"/>
</dbReference>
<dbReference type="InterPro" id="IPR035919">
    <property type="entry name" value="EAL_sf"/>
</dbReference>
<name>A0A754B124_SALER</name>